<dbReference type="InterPro" id="IPR009057">
    <property type="entry name" value="Homeodomain-like_sf"/>
</dbReference>
<dbReference type="SUPFAM" id="SSF51182">
    <property type="entry name" value="RmlC-like cupins"/>
    <property type="match status" value="1"/>
</dbReference>
<dbReference type="Proteomes" id="UP001145094">
    <property type="component" value="Unassembled WGS sequence"/>
</dbReference>
<evidence type="ECO:0000313" key="6">
    <source>
        <dbReference type="Proteomes" id="UP001145094"/>
    </source>
</evidence>
<keyword evidence="3" id="KW-0804">Transcription</keyword>
<dbReference type="EMBL" id="BSCH01000001">
    <property type="protein sequence ID" value="GLG88683.1"/>
    <property type="molecule type" value="Genomic_DNA"/>
</dbReference>
<dbReference type="PANTHER" id="PTHR43280">
    <property type="entry name" value="ARAC-FAMILY TRANSCRIPTIONAL REGULATOR"/>
    <property type="match status" value="1"/>
</dbReference>
<dbReference type="PROSITE" id="PS00041">
    <property type="entry name" value="HTH_ARAC_FAMILY_1"/>
    <property type="match status" value="1"/>
</dbReference>
<dbReference type="Pfam" id="PF12833">
    <property type="entry name" value="HTH_18"/>
    <property type="match status" value="1"/>
</dbReference>
<dbReference type="InterPro" id="IPR018062">
    <property type="entry name" value="HTH_AraC-typ_CS"/>
</dbReference>
<reference evidence="5" key="2">
    <citation type="submission" date="2022-11" db="EMBL/GenBank/DDBJ databases">
        <title>Draft genome sequence of Sellimonas catena strain 18CBH55.</title>
        <authorList>
            <person name="Atsushi H."/>
            <person name="Moriya O."/>
            <person name="Mitsuo S."/>
        </authorList>
    </citation>
    <scope>NUCLEOTIDE SEQUENCE</scope>
    <source>
        <strain evidence="5">18CBH55</strain>
    </source>
</reference>
<feature type="domain" description="HTH araC/xylS-type" evidence="4">
    <location>
        <begin position="165"/>
        <end position="263"/>
    </location>
</feature>
<dbReference type="SUPFAM" id="SSF46689">
    <property type="entry name" value="Homeodomain-like"/>
    <property type="match status" value="1"/>
</dbReference>
<dbReference type="PANTHER" id="PTHR43280:SF28">
    <property type="entry name" value="HTH-TYPE TRANSCRIPTIONAL ACTIVATOR RHAS"/>
    <property type="match status" value="1"/>
</dbReference>
<evidence type="ECO:0000313" key="5">
    <source>
        <dbReference type="EMBL" id="GLG88683.1"/>
    </source>
</evidence>
<dbReference type="GO" id="GO:0003700">
    <property type="term" value="F:DNA-binding transcription factor activity"/>
    <property type="evidence" value="ECO:0007669"/>
    <property type="project" value="InterPro"/>
</dbReference>
<dbReference type="InterPro" id="IPR020449">
    <property type="entry name" value="Tscrpt_reg_AraC-type_HTH"/>
</dbReference>
<evidence type="ECO:0000256" key="3">
    <source>
        <dbReference type="ARBA" id="ARBA00023163"/>
    </source>
</evidence>
<dbReference type="PRINTS" id="PR00032">
    <property type="entry name" value="HTHARAC"/>
</dbReference>
<gene>
    <name evidence="5" type="ORF">Selli2_01090</name>
</gene>
<comment type="caution">
    <text evidence="5">The sequence shown here is derived from an EMBL/GenBank/DDBJ whole genome shotgun (WGS) entry which is preliminary data.</text>
</comment>
<dbReference type="AlphaFoldDB" id="A0A9W6C7B5"/>
<sequence length="263" mass="30350">MPNRAGPVHWHPYFEIATSQSSVLDFQVGQTHTILEPGDSIFINQNMLHGIRQLSGVKPDRFPNIVFSGTVVAPETSTIYRKYIRPILACNSLPFVVFRHDNDLWDEVRQWIRTTYFAMQEQPDCYEMTVQRSICCILETIFRNFDSLPKSNASRVQLNTQIRLQKMLSYIYENYAQRITLADIAGAAHISRSEAGRCFQSYLGCSPVEALIKYRLQTAKRLLHETTLTLQEISFACGFHSVNYFSRQFRKRYGYSPTNARIG</sequence>
<proteinExistence type="predicted"/>
<name>A0A9W6C7B5_9FIRM</name>
<reference evidence="5" key="1">
    <citation type="submission" date="2022-11" db="EMBL/GenBank/DDBJ databases">
        <title>Draft genome sequence of Sellimonas catena strain 18CBH55.</title>
        <authorList>
            <person name="Hisatomi A."/>
            <person name="Ohkuma M."/>
            <person name="Sakamoto M."/>
        </authorList>
    </citation>
    <scope>NUCLEOTIDE SEQUENCE</scope>
    <source>
        <strain evidence="5">18CBH55</strain>
    </source>
</reference>
<dbReference type="CDD" id="cd02208">
    <property type="entry name" value="cupin_RmlC-like"/>
    <property type="match status" value="1"/>
</dbReference>
<dbReference type="InterPro" id="IPR014710">
    <property type="entry name" value="RmlC-like_jellyroll"/>
</dbReference>
<dbReference type="Gene3D" id="2.60.120.10">
    <property type="entry name" value="Jelly Rolls"/>
    <property type="match status" value="1"/>
</dbReference>
<reference evidence="5" key="3">
    <citation type="journal article" date="2023" name="Int. J. Syst. Evol. Microbiol.">
        <title>Sellimonas catena sp. nov., isolated from human faeces.</title>
        <authorList>
            <person name="Hisatomi A."/>
            <person name="Ohkuma M."/>
            <person name="Sakamoto M."/>
        </authorList>
    </citation>
    <scope>NUCLEOTIDE SEQUENCE</scope>
    <source>
        <strain evidence="5">18CBH55</strain>
    </source>
</reference>
<dbReference type="InterPro" id="IPR011051">
    <property type="entry name" value="RmlC_Cupin_sf"/>
</dbReference>
<keyword evidence="2" id="KW-0238">DNA-binding</keyword>
<dbReference type="GO" id="GO:0043565">
    <property type="term" value="F:sequence-specific DNA binding"/>
    <property type="evidence" value="ECO:0007669"/>
    <property type="project" value="InterPro"/>
</dbReference>
<protein>
    <submittedName>
        <fullName evidence="5">AraC family transcriptional regulator</fullName>
    </submittedName>
</protein>
<dbReference type="PROSITE" id="PS01124">
    <property type="entry name" value="HTH_ARAC_FAMILY_2"/>
    <property type="match status" value="1"/>
</dbReference>
<accession>A0A9W6C7B5</accession>
<dbReference type="SMART" id="SM00342">
    <property type="entry name" value="HTH_ARAC"/>
    <property type="match status" value="1"/>
</dbReference>
<evidence type="ECO:0000256" key="2">
    <source>
        <dbReference type="ARBA" id="ARBA00023125"/>
    </source>
</evidence>
<evidence type="ECO:0000256" key="1">
    <source>
        <dbReference type="ARBA" id="ARBA00023015"/>
    </source>
</evidence>
<organism evidence="5 6">
    <name type="scientific">Sellimonas catena</name>
    <dbReference type="NCBI Taxonomy" id="2994035"/>
    <lineage>
        <taxon>Bacteria</taxon>
        <taxon>Bacillati</taxon>
        <taxon>Bacillota</taxon>
        <taxon>Clostridia</taxon>
        <taxon>Lachnospirales</taxon>
        <taxon>Lachnospiraceae</taxon>
        <taxon>Sellimonas</taxon>
    </lineage>
</organism>
<keyword evidence="1" id="KW-0805">Transcription regulation</keyword>
<dbReference type="Gene3D" id="1.10.10.60">
    <property type="entry name" value="Homeodomain-like"/>
    <property type="match status" value="2"/>
</dbReference>
<dbReference type="InterPro" id="IPR018060">
    <property type="entry name" value="HTH_AraC"/>
</dbReference>
<evidence type="ECO:0000259" key="4">
    <source>
        <dbReference type="PROSITE" id="PS01124"/>
    </source>
</evidence>